<sequence>MARHGHGLDSTQGSCRSRSPCAQFRQQAFGLAGLGVWAAQDLMLRRATLEAGAARSCGAVRPSLSDRRASSSNTTTPCATASTPTTSTSAVAASSGPVIGIATGVTTTTGLPGACIATATTFAASPARVGSADSTAAPPARAASTETDGVILQRLELLQRQLDRHDFPEAHRFKSLRQVADQ</sequence>
<keyword evidence="3" id="KW-1185">Reference proteome</keyword>
<protein>
    <submittedName>
        <fullName evidence="2">Uncharacterized protein</fullName>
    </submittedName>
</protein>
<evidence type="ECO:0000313" key="3">
    <source>
        <dbReference type="Proteomes" id="UP000434957"/>
    </source>
</evidence>
<dbReference type="AlphaFoldDB" id="A0A6A4AT31"/>
<reference evidence="2 3" key="1">
    <citation type="submission" date="2018-08" db="EMBL/GenBank/DDBJ databases">
        <title>Genomic investigation of the strawberry pathogen Phytophthora fragariae indicates pathogenicity is determined by transcriptional variation in three key races.</title>
        <authorList>
            <person name="Adams T.M."/>
            <person name="Armitage A.D."/>
            <person name="Sobczyk M.K."/>
            <person name="Bates H.J."/>
            <person name="Dunwell J.M."/>
            <person name="Nellist C.F."/>
            <person name="Harrison R.J."/>
        </authorList>
    </citation>
    <scope>NUCLEOTIDE SEQUENCE [LARGE SCALE GENOMIC DNA]</scope>
    <source>
        <strain evidence="2 3">SCRP333</strain>
    </source>
</reference>
<gene>
    <name evidence="2" type="ORF">PR003_g34212</name>
</gene>
<proteinExistence type="predicted"/>
<comment type="caution">
    <text evidence="2">The sequence shown here is derived from an EMBL/GenBank/DDBJ whole genome shotgun (WGS) entry which is preliminary data.</text>
</comment>
<dbReference type="Proteomes" id="UP000434957">
    <property type="component" value="Unassembled WGS sequence"/>
</dbReference>
<name>A0A6A4AT31_9STRA</name>
<evidence type="ECO:0000313" key="2">
    <source>
        <dbReference type="EMBL" id="KAE9260789.1"/>
    </source>
</evidence>
<feature type="region of interest" description="Disordered" evidence="1">
    <location>
        <begin position="60"/>
        <end position="91"/>
    </location>
</feature>
<feature type="compositionally biased region" description="Low complexity" evidence="1">
    <location>
        <begin position="70"/>
        <end position="91"/>
    </location>
</feature>
<feature type="non-terminal residue" evidence="2">
    <location>
        <position position="182"/>
    </location>
</feature>
<evidence type="ECO:0000256" key="1">
    <source>
        <dbReference type="SAM" id="MobiDB-lite"/>
    </source>
</evidence>
<organism evidence="2 3">
    <name type="scientific">Phytophthora rubi</name>
    <dbReference type="NCBI Taxonomy" id="129364"/>
    <lineage>
        <taxon>Eukaryota</taxon>
        <taxon>Sar</taxon>
        <taxon>Stramenopiles</taxon>
        <taxon>Oomycota</taxon>
        <taxon>Peronosporomycetes</taxon>
        <taxon>Peronosporales</taxon>
        <taxon>Peronosporaceae</taxon>
        <taxon>Phytophthora</taxon>
    </lineage>
</organism>
<accession>A0A6A4AT31</accession>
<dbReference type="EMBL" id="QXFT01010931">
    <property type="protein sequence ID" value="KAE9260789.1"/>
    <property type="molecule type" value="Genomic_DNA"/>
</dbReference>